<dbReference type="InterPro" id="IPR036390">
    <property type="entry name" value="WH_DNA-bd_sf"/>
</dbReference>
<feature type="domain" description="HTH marR-type" evidence="5">
    <location>
        <begin position="22"/>
        <end position="79"/>
    </location>
</feature>
<evidence type="ECO:0000259" key="5">
    <source>
        <dbReference type="Pfam" id="PF12802"/>
    </source>
</evidence>
<evidence type="ECO:0000256" key="1">
    <source>
        <dbReference type="ARBA" id="ARBA00023015"/>
    </source>
</evidence>
<evidence type="ECO:0000313" key="7">
    <source>
        <dbReference type="Proteomes" id="UP000808337"/>
    </source>
</evidence>
<protein>
    <recommendedName>
        <fullName evidence="4">HTH-type transcriptional regulator</fullName>
    </recommendedName>
</protein>
<dbReference type="PANTHER" id="PTHR38465:SF1">
    <property type="entry name" value="HTH-TYPE TRANSCRIPTIONAL REGULATOR MJ1563-RELATED"/>
    <property type="match status" value="1"/>
</dbReference>
<dbReference type="EMBL" id="JADKGY010000032">
    <property type="protein sequence ID" value="MBK9984951.1"/>
    <property type="molecule type" value="Genomic_DNA"/>
</dbReference>
<reference evidence="6 7" key="1">
    <citation type="submission" date="2020-10" db="EMBL/GenBank/DDBJ databases">
        <title>Connecting structure to function with the recovery of over 1000 high-quality activated sludge metagenome-assembled genomes encoding full-length rRNA genes using long-read sequencing.</title>
        <authorList>
            <person name="Singleton C.M."/>
            <person name="Petriglieri F."/>
            <person name="Kristensen J.M."/>
            <person name="Kirkegaard R.H."/>
            <person name="Michaelsen T.Y."/>
            <person name="Andersen M.H."/>
            <person name="Karst S.M."/>
            <person name="Dueholm M.S."/>
            <person name="Nielsen P.H."/>
            <person name="Albertsen M."/>
        </authorList>
    </citation>
    <scope>NUCLEOTIDE SEQUENCE [LARGE SCALE GENOMIC DNA]</scope>
    <source>
        <strain evidence="6">Ribe_18-Q3-R11-54_MAXAC.273</strain>
    </source>
</reference>
<dbReference type="Proteomes" id="UP000808337">
    <property type="component" value="Unassembled WGS sequence"/>
</dbReference>
<accession>A0A9D7SZA6</accession>
<dbReference type="PANTHER" id="PTHR38465">
    <property type="entry name" value="HTH-TYPE TRANSCRIPTIONAL REGULATOR MJ1563-RELATED"/>
    <property type="match status" value="1"/>
</dbReference>
<dbReference type="InterPro" id="IPR011991">
    <property type="entry name" value="ArsR-like_HTH"/>
</dbReference>
<dbReference type="AlphaFoldDB" id="A0A9D7SZA6"/>
<dbReference type="PIRSF" id="PIRSF006707">
    <property type="entry name" value="MJ1563"/>
    <property type="match status" value="1"/>
</dbReference>
<keyword evidence="1 4" id="KW-0805">Transcription regulation</keyword>
<dbReference type="InterPro" id="IPR000835">
    <property type="entry name" value="HTH_MarR-typ"/>
</dbReference>
<organism evidence="6 7">
    <name type="scientific">Candidatus Opimibacter skivensis</name>
    <dbReference type="NCBI Taxonomy" id="2982028"/>
    <lineage>
        <taxon>Bacteria</taxon>
        <taxon>Pseudomonadati</taxon>
        <taxon>Bacteroidota</taxon>
        <taxon>Saprospiria</taxon>
        <taxon>Saprospirales</taxon>
        <taxon>Saprospiraceae</taxon>
        <taxon>Candidatus Opimibacter</taxon>
    </lineage>
</organism>
<name>A0A9D7SZA6_9BACT</name>
<evidence type="ECO:0000256" key="2">
    <source>
        <dbReference type="ARBA" id="ARBA00023125"/>
    </source>
</evidence>
<sequence>MKYTEARQQLIRTWGQLSTHWGISRTMGQIHALLMVSPDPMTSDQIIEELKISRGNVSMSLRSLVEWGIVHKTFIPGERKEYFASEKDVWKMALQIARERKRRELDPVIQSMQHLQAINPDSASAREVDELNKMTTQILDVAMQVDKMLDIGIRSGGQTFVRKLISVLR</sequence>
<proteinExistence type="inferred from homology"/>
<dbReference type="InterPro" id="IPR036388">
    <property type="entry name" value="WH-like_DNA-bd_sf"/>
</dbReference>
<dbReference type="CDD" id="cd00090">
    <property type="entry name" value="HTH_ARSR"/>
    <property type="match status" value="1"/>
</dbReference>
<evidence type="ECO:0000256" key="3">
    <source>
        <dbReference type="ARBA" id="ARBA00023163"/>
    </source>
</evidence>
<dbReference type="InterPro" id="IPR026282">
    <property type="entry name" value="MJ1563"/>
</dbReference>
<keyword evidence="2 4" id="KW-0238">DNA-binding</keyword>
<dbReference type="SUPFAM" id="SSF46785">
    <property type="entry name" value="Winged helix' DNA-binding domain"/>
    <property type="match status" value="1"/>
</dbReference>
<dbReference type="InterPro" id="IPR052362">
    <property type="entry name" value="HTH-GbsR_regulator"/>
</dbReference>
<dbReference type="Pfam" id="PF12802">
    <property type="entry name" value="MarR_2"/>
    <property type="match status" value="1"/>
</dbReference>
<evidence type="ECO:0000313" key="6">
    <source>
        <dbReference type="EMBL" id="MBK9984951.1"/>
    </source>
</evidence>
<dbReference type="GO" id="GO:0003700">
    <property type="term" value="F:DNA-binding transcription factor activity"/>
    <property type="evidence" value="ECO:0007669"/>
    <property type="project" value="InterPro"/>
</dbReference>
<evidence type="ECO:0000256" key="4">
    <source>
        <dbReference type="PIRNR" id="PIRNR006707"/>
    </source>
</evidence>
<comment type="caution">
    <text evidence="6">The sequence shown here is derived from an EMBL/GenBank/DDBJ whole genome shotgun (WGS) entry which is preliminary data.</text>
</comment>
<comment type="similarity">
    <text evidence="4">Belongs to the GbsR family.</text>
</comment>
<gene>
    <name evidence="6" type="ORF">IPP15_21740</name>
</gene>
<dbReference type="Gene3D" id="1.10.10.10">
    <property type="entry name" value="Winged helix-like DNA-binding domain superfamily/Winged helix DNA-binding domain"/>
    <property type="match status" value="1"/>
</dbReference>
<keyword evidence="3 4" id="KW-0804">Transcription</keyword>
<dbReference type="GO" id="GO:0003677">
    <property type="term" value="F:DNA binding"/>
    <property type="evidence" value="ECO:0007669"/>
    <property type="project" value="UniProtKB-UniRule"/>
</dbReference>